<evidence type="ECO:0000313" key="3">
    <source>
        <dbReference type="EMBL" id="HJB98138.1"/>
    </source>
</evidence>
<evidence type="ECO:0008006" key="5">
    <source>
        <dbReference type="Google" id="ProtNLM"/>
    </source>
</evidence>
<protein>
    <recommendedName>
        <fullName evidence="5">HlyD family secretion protein</fullName>
    </recommendedName>
</protein>
<dbReference type="AlphaFoldDB" id="A0A9D2MV15"/>
<reference evidence="3" key="1">
    <citation type="journal article" date="2021" name="PeerJ">
        <title>Extensive microbial diversity within the chicken gut microbiome revealed by metagenomics and culture.</title>
        <authorList>
            <person name="Gilroy R."/>
            <person name="Ravi A."/>
            <person name="Getino M."/>
            <person name="Pursley I."/>
            <person name="Horton D.L."/>
            <person name="Alikhan N.F."/>
            <person name="Baker D."/>
            <person name="Gharbi K."/>
            <person name="Hall N."/>
            <person name="Watson M."/>
            <person name="Adriaenssens E.M."/>
            <person name="Foster-Nyarko E."/>
            <person name="Jarju S."/>
            <person name="Secka A."/>
            <person name="Antonio M."/>
            <person name="Oren A."/>
            <person name="Chaudhuri R.R."/>
            <person name="La Ragione R."/>
            <person name="Hildebrand F."/>
            <person name="Pallen M.J."/>
        </authorList>
    </citation>
    <scope>NUCLEOTIDE SEQUENCE</scope>
    <source>
        <strain evidence="3">CHK185-1770</strain>
    </source>
</reference>
<feature type="domain" description="RND related alpha-helical hairpin" evidence="1">
    <location>
        <begin position="99"/>
        <end position="193"/>
    </location>
</feature>
<evidence type="ECO:0000259" key="2">
    <source>
        <dbReference type="Pfam" id="PF26018"/>
    </source>
</evidence>
<feature type="domain" description="RND related barrel-sandwich hybrid" evidence="2">
    <location>
        <begin position="58"/>
        <end position="237"/>
    </location>
</feature>
<comment type="caution">
    <text evidence="3">The sequence shown here is derived from an EMBL/GenBank/DDBJ whole genome shotgun (WGS) entry which is preliminary data.</text>
</comment>
<dbReference type="Pfam" id="PF26018">
    <property type="entry name" value="BSH_RND_rel"/>
    <property type="match status" value="1"/>
</dbReference>
<dbReference type="Proteomes" id="UP000826793">
    <property type="component" value="Unassembled WGS sequence"/>
</dbReference>
<organism evidence="3 4">
    <name type="scientific">Candidatus Acutalibacter pullicola</name>
    <dbReference type="NCBI Taxonomy" id="2838417"/>
    <lineage>
        <taxon>Bacteria</taxon>
        <taxon>Bacillati</taxon>
        <taxon>Bacillota</taxon>
        <taxon>Clostridia</taxon>
        <taxon>Eubacteriales</taxon>
        <taxon>Acutalibacteraceae</taxon>
        <taxon>Acutalibacter</taxon>
    </lineage>
</organism>
<accession>A0A9D2MV15</accession>
<dbReference type="InterPro" id="IPR058728">
    <property type="entry name" value="HH_RND-rel"/>
</dbReference>
<evidence type="ECO:0000313" key="4">
    <source>
        <dbReference type="Proteomes" id="UP000826793"/>
    </source>
</evidence>
<gene>
    <name evidence="3" type="ORF">H9710_06115</name>
</gene>
<evidence type="ECO:0000259" key="1">
    <source>
        <dbReference type="Pfam" id="PF26012"/>
    </source>
</evidence>
<dbReference type="Pfam" id="PF26012">
    <property type="entry name" value="HH_RND_rel"/>
    <property type="match status" value="1"/>
</dbReference>
<proteinExistence type="predicted"/>
<name>A0A9D2MV15_9FIRM</name>
<dbReference type="EMBL" id="DWXG01000049">
    <property type="protein sequence ID" value="HJB98138.1"/>
    <property type="molecule type" value="Genomic_DNA"/>
</dbReference>
<dbReference type="InterPro" id="IPR058709">
    <property type="entry name" value="BSH_RND-rel"/>
</dbReference>
<sequence>MNSKKIRKIAALALAFLLLLYVGYQGYMATHQSLKTETAMYGQVSDVLQVDGFVIRNETVVEDSYNGVLSYRVGDGTRVSTGGVIADIFASESDAAAYGEVESLNREIENLQALSQPADFFVANPTMLSDQIYAAVDQISVAINQNNFSDLTTLKEELQTALSRRQLITGEETPEDFSQRISSLESQRDALQGQAGSTIGTITAPAAGYFISSVDGLETAVDVDQVEDLTVSQVEDLLQLDETEQSDAVGKICRNFNWYVACVLDEDDMVRLEGVENVSLDIPFASSEAIPATVVATNTDEASGKTAVVFECSKMNADIASVRQETVQVTVGTYSGVLVNENALRFVDVEYTTTDENGNTVTRVQENVRGVYVLYGGQLEFVQVFTDHTVNGYAICKTELSEAEQQMLVTDSTIQLYDQVVVEGTDLYDGKIVR</sequence>
<reference evidence="3" key="2">
    <citation type="submission" date="2021-04" db="EMBL/GenBank/DDBJ databases">
        <authorList>
            <person name="Gilroy R."/>
        </authorList>
    </citation>
    <scope>NUCLEOTIDE SEQUENCE</scope>
    <source>
        <strain evidence="3">CHK185-1770</strain>
    </source>
</reference>